<protein>
    <submittedName>
        <fullName evidence="10">Putative membrane-associated, metal-dependent hydrolase</fullName>
    </submittedName>
</protein>
<dbReference type="CDD" id="cd16017">
    <property type="entry name" value="LptA"/>
    <property type="match status" value="1"/>
</dbReference>
<dbReference type="EMBL" id="JFGV01000085">
    <property type="protein sequence ID" value="EYU13436.1"/>
    <property type="molecule type" value="Genomic_DNA"/>
</dbReference>
<comment type="subcellular location">
    <subcellularLocation>
        <location evidence="1">Cell membrane</location>
        <topology evidence="1">Multi-pass membrane protein</topology>
    </subcellularLocation>
</comment>
<dbReference type="InterPro" id="IPR040423">
    <property type="entry name" value="PEA_transferase"/>
</dbReference>
<dbReference type="GO" id="GO:0016787">
    <property type="term" value="F:hydrolase activity"/>
    <property type="evidence" value="ECO:0007669"/>
    <property type="project" value="UniProtKB-KW"/>
</dbReference>
<dbReference type="InterPro" id="IPR058130">
    <property type="entry name" value="PEA_transf_C"/>
</dbReference>
<keyword evidence="2" id="KW-1003">Cell membrane</keyword>
<evidence type="ECO:0000313" key="10">
    <source>
        <dbReference type="EMBL" id="EYU13436.1"/>
    </source>
</evidence>
<keyword evidence="6 8" id="KW-0472">Membrane</keyword>
<evidence type="ECO:0000259" key="9">
    <source>
        <dbReference type="Pfam" id="PF00884"/>
    </source>
</evidence>
<evidence type="ECO:0000256" key="7">
    <source>
        <dbReference type="ARBA" id="ARBA00038481"/>
    </source>
</evidence>
<keyword evidence="11" id="KW-1185">Reference proteome</keyword>
<keyword evidence="10" id="KW-0378">Hydrolase</keyword>
<dbReference type="PATRIC" id="fig|1393736.3.peg.4145"/>
<comment type="similarity">
    <text evidence="7">Belongs to the phosphoethanolamine transferase family.</text>
</comment>
<reference evidence="10 11" key="1">
    <citation type="submission" date="2014-03" db="EMBL/GenBank/DDBJ databases">
        <title>Draft Genome of Photorhabdus luminescens BA1, an Egyptian Isolate.</title>
        <authorList>
            <person name="Ghazal S."/>
            <person name="Hurst S.G.IV."/>
            <person name="Morris K."/>
            <person name="Thomas K."/>
            <person name="Tisa L.S."/>
        </authorList>
    </citation>
    <scope>NUCLEOTIDE SEQUENCE [LARGE SCALE GENOMIC DNA]</scope>
    <source>
        <strain evidence="10 11">BA1</strain>
    </source>
</reference>
<evidence type="ECO:0000256" key="3">
    <source>
        <dbReference type="ARBA" id="ARBA00022679"/>
    </source>
</evidence>
<evidence type="ECO:0000256" key="4">
    <source>
        <dbReference type="ARBA" id="ARBA00022692"/>
    </source>
</evidence>
<dbReference type="GO" id="GO:0009244">
    <property type="term" value="P:lipopolysaccharide core region biosynthetic process"/>
    <property type="evidence" value="ECO:0007669"/>
    <property type="project" value="TreeGrafter"/>
</dbReference>
<dbReference type="Proteomes" id="UP000023464">
    <property type="component" value="Unassembled WGS sequence"/>
</dbReference>
<accession>A0A022PCL8</accession>
<keyword evidence="3" id="KW-0808">Transferase</keyword>
<dbReference type="InterPro" id="IPR017850">
    <property type="entry name" value="Alkaline_phosphatase_core_sf"/>
</dbReference>
<evidence type="ECO:0000256" key="1">
    <source>
        <dbReference type="ARBA" id="ARBA00004651"/>
    </source>
</evidence>
<dbReference type="Pfam" id="PF00884">
    <property type="entry name" value="Sulfatase"/>
    <property type="match status" value="1"/>
</dbReference>
<feature type="domain" description="Sulfatase N-terminal" evidence="9">
    <location>
        <begin position="210"/>
        <end position="473"/>
    </location>
</feature>
<dbReference type="Gene3D" id="3.40.720.10">
    <property type="entry name" value="Alkaline Phosphatase, subunit A"/>
    <property type="match status" value="1"/>
</dbReference>
<sequence length="525" mass="59640">MLLSKKIQENFTLICLFGFISLAHLSLGYQLKFIYVFSAFSILILLSNFNKYIYYIFVFMIGLVGVIYSPVGLNYGCPDVNSVGSLIYTNKNEALEFISGLPIFTYLVVSAIIVLMILSFKVRVTLKRKSIIFLSLFFVLSAFWSPVKGYINSGFNPDFNLLASGLPEIRFFSDVVESYQEVNSERVRFAEIIKQKDSWQPVVKEDKYETYIMVIGESVRKDFMNAYGFPYNNTPWLDKANGKIFTNYISSAASTQLSLTNSLALKGANAINLNDSVITLAKKAGFYTYWISNQGMKSAFDSPVALIGQQADSVHFLKSGSSDDRRYLPDDKLMPYVKEALIPEKKKKLIVIHLMGSHPQACVRTNGKYDLFLQSEEISCYVKSISNTDKLLSEIASEANHHHVRWTMLYFADHGLSYVDKGTDLENLTHDDENKQSFQVPFFITGSDYSYREEITAQRSGLHFLTLFSEWIGIREKNIPDDCNMISNSQCSGQDKIVTFKNEVKDYDQLNDDLPDAQILSKNIN</sequence>
<feature type="transmembrane region" description="Helical" evidence="8">
    <location>
        <begin position="33"/>
        <end position="49"/>
    </location>
</feature>
<dbReference type="SUPFAM" id="SSF53649">
    <property type="entry name" value="Alkaline phosphatase-like"/>
    <property type="match status" value="1"/>
</dbReference>
<dbReference type="PANTHER" id="PTHR30443:SF4">
    <property type="entry name" value="PHOSPHOETHANOLAMINE TRANSFERASE OPGE-RELATED"/>
    <property type="match status" value="1"/>
</dbReference>
<keyword evidence="5 8" id="KW-1133">Transmembrane helix</keyword>
<evidence type="ECO:0000256" key="5">
    <source>
        <dbReference type="ARBA" id="ARBA00022989"/>
    </source>
</evidence>
<feature type="transmembrane region" description="Helical" evidence="8">
    <location>
        <begin position="7"/>
        <end position="27"/>
    </location>
</feature>
<organism evidence="10 11">
    <name type="scientific">Photorhabdus aegyptia</name>
    <dbReference type="NCBI Taxonomy" id="2805098"/>
    <lineage>
        <taxon>Bacteria</taxon>
        <taxon>Pseudomonadati</taxon>
        <taxon>Pseudomonadota</taxon>
        <taxon>Gammaproteobacteria</taxon>
        <taxon>Enterobacterales</taxon>
        <taxon>Morganellaceae</taxon>
        <taxon>Photorhabdus</taxon>
    </lineage>
</organism>
<dbReference type="PANTHER" id="PTHR30443">
    <property type="entry name" value="INNER MEMBRANE PROTEIN"/>
    <property type="match status" value="1"/>
</dbReference>
<evidence type="ECO:0000313" key="11">
    <source>
        <dbReference type="Proteomes" id="UP000023464"/>
    </source>
</evidence>
<feature type="transmembrane region" description="Helical" evidence="8">
    <location>
        <begin position="56"/>
        <end position="77"/>
    </location>
</feature>
<feature type="transmembrane region" description="Helical" evidence="8">
    <location>
        <begin position="130"/>
        <end position="147"/>
    </location>
</feature>
<comment type="caution">
    <text evidence="10">The sequence shown here is derived from an EMBL/GenBank/DDBJ whole genome shotgun (WGS) entry which is preliminary data.</text>
</comment>
<evidence type="ECO:0000256" key="6">
    <source>
        <dbReference type="ARBA" id="ARBA00023136"/>
    </source>
</evidence>
<dbReference type="AlphaFoldDB" id="A0A022PCL8"/>
<feature type="transmembrane region" description="Helical" evidence="8">
    <location>
        <begin position="97"/>
        <end position="118"/>
    </location>
</feature>
<keyword evidence="4 8" id="KW-0812">Transmembrane</keyword>
<dbReference type="InterPro" id="IPR000917">
    <property type="entry name" value="Sulfatase_N"/>
</dbReference>
<evidence type="ECO:0000256" key="8">
    <source>
        <dbReference type="SAM" id="Phobius"/>
    </source>
</evidence>
<evidence type="ECO:0000256" key="2">
    <source>
        <dbReference type="ARBA" id="ARBA00022475"/>
    </source>
</evidence>
<name>A0A022PCL8_9GAMM</name>
<proteinExistence type="inferred from homology"/>
<gene>
    <name evidence="10" type="ORF">BA1DRAFT_04071</name>
</gene>
<dbReference type="GO" id="GO:0005886">
    <property type="term" value="C:plasma membrane"/>
    <property type="evidence" value="ECO:0007669"/>
    <property type="project" value="UniProtKB-SubCell"/>
</dbReference>
<dbReference type="GO" id="GO:0016776">
    <property type="term" value="F:phosphotransferase activity, phosphate group as acceptor"/>
    <property type="evidence" value="ECO:0007669"/>
    <property type="project" value="TreeGrafter"/>
</dbReference>